<feature type="transmembrane region" description="Helical" evidence="8">
    <location>
        <begin position="305"/>
        <end position="327"/>
    </location>
</feature>
<dbReference type="Pfam" id="PF01594">
    <property type="entry name" value="AI-2E_transport"/>
    <property type="match status" value="1"/>
</dbReference>
<dbReference type="EMBL" id="SLWY01000011">
    <property type="protein sequence ID" value="TCO80907.1"/>
    <property type="molecule type" value="Genomic_DNA"/>
</dbReference>
<evidence type="ECO:0000256" key="4">
    <source>
        <dbReference type="ARBA" id="ARBA00022475"/>
    </source>
</evidence>
<dbReference type="RefSeq" id="WP_132542685.1">
    <property type="nucleotide sequence ID" value="NZ_SLWY01000011.1"/>
</dbReference>
<keyword evidence="7 8" id="KW-0472">Membrane</keyword>
<evidence type="ECO:0000256" key="5">
    <source>
        <dbReference type="ARBA" id="ARBA00022692"/>
    </source>
</evidence>
<proteinExistence type="inferred from homology"/>
<keyword evidence="10" id="KW-1185">Reference proteome</keyword>
<evidence type="ECO:0000256" key="6">
    <source>
        <dbReference type="ARBA" id="ARBA00022989"/>
    </source>
</evidence>
<evidence type="ECO:0000256" key="8">
    <source>
        <dbReference type="SAM" id="Phobius"/>
    </source>
</evidence>
<evidence type="ECO:0000313" key="10">
    <source>
        <dbReference type="Proteomes" id="UP000295765"/>
    </source>
</evidence>
<dbReference type="GO" id="GO:0005886">
    <property type="term" value="C:plasma membrane"/>
    <property type="evidence" value="ECO:0007669"/>
    <property type="project" value="UniProtKB-SubCell"/>
</dbReference>
<reference evidence="9 10" key="1">
    <citation type="submission" date="2019-03" db="EMBL/GenBank/DDBJ databases">
        <title>Genomic Encyclopedia of Type Strains, Phase IV (KMG-IV): sequencing the most valuable type-strain genomes for metagenomic binning, comparative biology and taxonomic classification.</title>
        <authorList>
            <person name="Goeker M."/>
        </authorList>
    </citation>
    <scope>NUCLEOTIDE SEQUENCE [LARGE SCALE GENOMIC DNA]</scope>
    <source>
        <strain evidence="9 10">DSM 25287</strain>
    </source>
</reference>
<accession>A0A4R2L6K1</accession>
<comment type="similarity">
    <text evidence="2">Belongs to the autoinducer-2 exporter (AI-2E) (TC 2.A.86) family.</text>
</comment>
<name>A0A4R2L6K1_9GAMM</name>
<keyword evidence="4" id="KW-1003">Cell membrane</keyword>
<feature type="transmembrane region" description="Helical" evidence="8">
    <location>
        <begin position="64"/>
        <end position="85"/>
    </location>
</feature>
<evidence type="ECO:0000256" key="1">
    <source>
        <dbReference type="ARBA" id="ARBA00004651"/>
    </source>
</evidence>
<evidence type="ECO:0000256" key="2">
    <source>
        <dbReference type="ARBA" id="ARBA00009773"/>
    </source>
</evidence>
<protein>
    <submittedName>
        <fullName evidence="9">Putative PurR-regulated permease PerM</fullName>
    </submittedName>
</protein>
<feature type="transmembrane region" description="Helical" evidence="8">
    <location>
        <begin position="149"/>
        <end position="173"/>
    </location>
</feature>
<evidence type="ECO:0000256" key="3">
    <source>
        <dbReference type="ARBA" id="ARBA00022448"/>
    </source>
</evidence>
<dbReference type="Proteomes" id="UP000295765">
    <property type="component" value="Unassembled WGS sequence"/>
</dbReference>
<feature type="transmembrane region" description="Helical" evidence="8">
    <location>
        <begin position="7"/>
        <end position="27"/>
    </location>
</feature>
<feature type="transmembrane region" description="Helical" evidence="8">
    <location>
        <begin position="185"/>
        <end position="204"/>
    </location>
</feature>
<dbReference type="OrthoDB" id="5298283at2"/>
<organism evidence="9 10">
    <name type="scientific">Plasticicumulans lactativorans</name>
    <dbReference type="NCBI Taxonomy" id="1133106"/>
    <lineage>
        <taxon>Bacteria</taxon>
        <taxon>Pseudomonadati</taxon>
        <taxon>Pseudomonadota</taxon>
        <taxon>Gammaproteobacteria</taxon>
        <taxon>Candidatus Competibacteraceae</taxon>
        <taxon>Plasticicumulans</taxon>
    </lineage>
</organism>
<evidence type="ECO:0000313" key="9">
    <source>
        <dbReference type="EMBL" id="TCO80907.1"/>
    </source>
</evidence>
<dbReference type="InterPro" id="IPR002549">
    <property type="entry name" value="AI-2E-like"/>
</dbReference>
<sequence length="359" mass="37881">MVIPPATVRIAGAAVLLLIVGGCYLVLAPFLSAVVWALILAVSLQPLMVRLLRHGHLGPGTAAALITLLCTAVLLLPVIMLLPSLSELTVWLFNRIGDIIDQGLPSVPAWLRDVPLFGDDLVGYWQRFEHDGSQLVAELRKYMVPLRDFLLAAGAGLGRGLLELALSLGILYFMLRDGPRWAARLYAVAGHLIGVRGGALLEVARQTIRGVVNGILGTSLAQALLAGVGFWVAGVDNALFLGFLTFFLSFVPMGPALLWVPAAIGLYRAGDTGWAAFLAVWGALVVGTVDNILRPLLMQRGMDLPFLFIFLGVLGGALAFGLTGVFIGPTLLAVGYTLLRGLTETPPAAAAGGEGPAPR</sequence>
<evidence type="ECO:0000256" key="7">
    <source>
        <dbReference type="ARBA" id="ARBA00023136"/>
    </source>
</evidence>
<dbReference type="AlphaFoldDB" id="A0A4R2L6K1"/>
<comment type="caution">
    <text evidence="9">The sequence shown here is derived from an EMBL/GenBank/DDBJ whole genome shotgun (WGS) entry which is preliminary data.</text>
</comment>
<feature type="transmembrane region" description="Helical" evidence="8">
    <location>
        <begin position="210"/>
        <end position="232"/>
    </location>
</feature>
<keyword evidence="5 8" id="KW-0812">Transmembrane</keyword>
<dbReference type="PANTHER" id="PTHR21716">
    <property type="entry name" value="TRANSMEMBRANE PROTEIN"/>
    <property type="match status" value="1"/>
</dbReference>
<gene>
    <name evidence="9" type="ORF">EV699_111108</name>
</gene>
<keyword evidence="6 8" id="KW-1133">Transmembrane helix</keyword>
<comment type="subcellular location">
    <subcellularLocation>
        <location evidence="1">Cell membrane</location>
        <topology evidence="1">Multi-pass membrane protein</topology>
    </subcellularLocation>
</comment>
<keyword evidence="3" id="KW-0813">Transport</keyword>
<dbReference type="PANTHER" id="PTHR21716:SF67">
    <property type="entry name" value="TRANSPORT PROTEIN YDIK-RELATED"/>
    <property type="match status" value="1"/>
</dbReference>
<feature type="transmembrane region" description="Helical" evidence="8">
    <location>
        <begin position="239"/>
        <end position="262"/>
    </location>
</feature>
<feature type="transmembrane region" description="Helical" evidence="8">
    <location>
        <begin position="274"/>
        <end position="293"/>
    </location>
</feature>